<dbReference type="InterPro" id="IPR005546">
    <property type="entry name" value="Autotransporte_beta"/>
</dbReference>
<evidence type="ECO:0000313" key="2">
    <source>
        <dbReference type="EMBL" id="KAK8897844.1"/>
    </source>
</evidence>
<feature type="domain" description="Autotransporter" evidence="1">
    <location>
        <begin position="39"/>
        <end position="327"/>
    </location>
</feature>
<dbReference type="Pfam" id="PF03797">
    <property type="entry name" value="Autotransporter"/>
    <property type="match status" value="1"/>
</dbReference>
<evidence type="ECO:0000259" key="1">
    <source>
        <dbReference type="PROSITE" id="PS51208"/>
    </source>
</evidence>
<dbReference type="Gene3D" id="2.40.128.130">
    <property type="entry name" value="Autotransporter beta-domain"/>
    <property type="match status" value="1"/>
</dbReference>
<dbReference type="PROSITE" id="PS51208">
    <property type="entry name" value="AUTOTRANSPORTER"/>
    <property type="match status" value="1"/>
</dbReference>
<comment type="caution">
    <text evidence="2">The sequence shown here is derived from an EMBL/GenBank/DDBJ whole genome shotgun (WGS) entry which is preliminary data.</text>
</comment>
<evidence type="ECO:0000313" key="3">
    <source>
        <dbReference type="Proteomes" id="UP001470230"/>
    </source>
</evidence>
<dbReference type="SUPFAM" id="SSF103515">
    <property type="entry name" value="Autotransporter"/>
    <property type="match status" value="1"/>
</dbReference>
<proteinExistence type="predicted"/>
<dbReference type="NCBIfam" id="TIGR01414">
    <property type="entry name" value="autotrans_barl"/>
    <property type="match status" value="1"/>
</dbReference>
<dbReference type="SMART" id="SM00869">
    <property type="entry name" value="Autotransporter"/>
    <property type="match status" value="1"/>
</dbReference>
<dbReference type="InterPro" id="IPR006315">
    <property type="entry name" value="OM_autotransptr_brl_dom"/>
</dbReference>
<dbReference type="EMBL" id="JAPFFF010000001">
    <property type="protein sequence ID" value="KAK8897844.1"/>
    <property type="molecule type" value="Genomic_DNA"/>
</dbReference>
<name>A0ABR2L3E3_9EUKA</name>
<reference evidence="2 3" key="1">
    <citation type="submission" date="2024-04" db="EMBL/GenBank/DDBJ databases">
        <title>Tritrichomonas musculus Genome.</title>
        <authorList>
            <person name="Alves-Ferreira E."/>
            <person name="Grigg M."/>
            <person name="Lorenzi H."/>
            <person name="Galac M."/>
        </authorList>
    </citation>
    <scope>NUCLEOTIDE SEQUENCE [LARGE SCALE GENOMIC DNA]</scope>
    <source>
        <strain evidence="2 3">EAF2021</strain>
    </source>
</reference>
<protein>
    <recommendedName>
        <fullName evidence="1">Autotransporter domain-containing protein</fullName>
    </recommendedName>
</protein>
<keyword evidence="3" id="KW-1185">Reference proteome</keyword>
<sequence>MNNAAGNGPLPEYRNDIFEQASVLHQNANVLQDVARHVSMTDNRRVVLNAGYLNHKQSVARGLGYNADTFMITGVVNGFVVDTPNGGICSLALAAAYADTSAKHKGKCSISGNKFKEKTFLVGPCITYKLSMLEVDASLLYGYTKYDALRAFGFVGVWVDAHNSSYKGDSLHGKLMVSYTIPYSSFVVQPQVGIANDHITQKGHKFRSDDAALDVKRQKLDFLTVFTGVRVSTDTLMNGRLKPYVFIGFTQDVHRHADVAKKVKASYGPVSAPINAVSYPGKRWHLMTSAGIEFMATDAISVDLSALRYESKLLFENELTFETEYVHRCRKLIQKIFATSTAISYPTTDGLLQLGLKTRIEPESSHTSGYVLQRVLGKQFEASFNTIIPYVRYERKLSDIFTATIGYLHYYYPKMKDLNNSFTRASHGMLDVGLKDHANEIMLGIWADVFFRPTVFVFYNFDFKEFVTVGHLFAKYDLIKIDLPKTYVLADTYLGFDHADKPEMGNDKRQ</sequence>
<accession>A0ABR2L3E3</accession>
<gene>
    <name evidence="2" type="ORF">M9Y10_000072</name>
</gene>
<dbReference type="Proteomes" id="UP001470230">
    <property type="component" value="Unassembled WGS sequence"/>
</dbReference>
<dbReference type="InterPro" id="IPR036709">
    <property type="entry name" value="Autotransporte_beta_dom_sf"/>
</dbReference>
<organism evidence="2 3">
    <name type="scientific">Tritrichomonas musculus</name>
    <dbReference type="NCBI Taxonomy" id="1915356"/>
    <lineage>
        <taxon>Eukaryota</taxon>
        <taxon>Metamonada</taxon>
        <taxon>Parabasalia</taxon>
        <taxon>Tritrichomonadida</taxon>
        <taxon>Tritrichomonadidae</taxon>
        <taxon>Tritrichomonas</taxon>
    </lineage>
</organism>